<feature type="transmembrane region" description="Helical" evidence="5">
    <location>
        <begin position="202"/>
        <end position="222"/>
    </location>
</feature>
<evidence type="ECO:0000313" key="9">
    <source>
        <dbReference type="Proteomes" id="UP000332933"/>
    </source>
</evidence>
<dbReference type="PANTHER" id="PTHR14255:SF3">
    <property type="entry name" value="SULFITE EXPORTER TAUE_SAFE FAMILY PROTEIN 5-RELATED"/>
    <property type="match status" value="1"/>
</dbReference>
<reference evidence="8 9" key="1">
    <citation type="submission" date="2019-03" db="EMBL/GenBank/DDBJ databases">
        <authorList>
            <person name="Gaulin E."/>
            <person name="Dumas B."/>
        </authorList>
    </citation>
    <scope>NUCLEOTIDE SEQUENCE [LARGE SCALE GENOMIC DNA]</scope>
    <source>
        <strain evidence="8">CBS 568.67</strain>
    </source>
</reference>
<protein>
    <submittedName>
        <fullName evidence="8">Aste57867_12326 protein</fullName>
    </submittedName>
</protein>
<feature type="transmembrane region" description="Helical" evidence="5">
    <location>
        <begin position="464"/>
        <end position="482"/>
    </location>
</feature>
<keyword evidence="3 5" id="KW-1133">Transmembrane helix</keyword>
<gene>
    <name evidence="8" type="primary">Aste57867_12326</name>
    <name evidence="7" type="ORF">As57867_012280</name>
    <name evidence="8" type="ORF">ASTE57867_12326</name>
</gene>
<keyword evidence="2 5" id="KW-0812">Transmembrane</keyword>
<keyword evidence="4 5" id="KW-0472">Membrane</keyword>
<evidence type="ECO:0000256" key="3">
    <source>
        <dbReference type="ARBA" id="ARBA00022989"/>
    </source>
</evidence>
<proteinExistence type="predicted"/>
<accession>A0A485KWN0</accession>
<evidence type="ECO:0000256" key="5">
    <source>
        <dbReference type="SAM" id="Phobius"/>
    </source>
</evidence>
<dbReference type="InterPro" id="IPR002781">
    <property type="entry name" value="TM_pro_TauE-like"/>
</dbReference>
<evidence type="ECO:0000313" key="8">
    <source>
        <dbReference type="EMBL" id="VFT89178.1"/>
    </source>
</evidence>
<dbReference type="GO" id="GO:0016567">
    <property type="term" value="P:protein ubiquitination"/>
    <property type="evidence" value="ECO:0007669"/>
    <property type="project" value="TreeGrafter"/>
</dbReference>
<evidence type="ECO:0000256" key="2">
    <source>
        <dbReference type="ARBA" id="ARBA00022692"/>
    </source>
</evidence>
<dbReference type="Pfam" id="PF01925">
    <property type="entry name" value="TauE"/>
    <property type="match status" value="1"/>
</dbReference>
<feature type="chain" id="PRO_5036116229" evidence="6">
    <location>
        <begin position="28"/>
        <end position="534"/>
    </location>
</feature>
<keyword evidence="6" id="KW-0732">Signal</keyword>
<dbReference type="EMBL" id="CAADRA010005374">
    <property type="protein sequence ID" value="VFT89178.1"/>
    <property type="molecule type" value="Genomic_DNA"/>
</dbReference>
<dbReference type="OrthoDB" id="78682at2759"/>
<feature type="transmembrane region" description="Helical" evidence="5">
    <location>
        <begin position="392"/>
        <end position="415"/>
    </location>
</feature>
<feature type="signal peptide" evidence="6">
    <location>
        <begin position="1"/>
        <end position="27"/>
    </location>
</feature>
<dbReference type="AlphaFoldDB" id="A0A485KWN0"/>
<feature type="transmembrane region" description="Helical" evidence="5">
    <location>
        <begin position="340"/>
        <end position="360"/>
    </location>
</feature>
<sequence length="534" mass="56411">MSRRGSMLGRRMAVLTALLLVTASSNATSHDSTGVVCTKRSDCGLVPSLGCVNGTCAVCVVDADCHDSSSDVSKRCVLTHTADGASSMQCINKNVFSPFTWADAAAAILSVFATAMGAACGIGGGGLLVPVFILLVGLNPKYAIPLSKATILGGAASTFWATFHQKHPYASRRPVLDYALAAMMEPATLFGTIFGVMANTIFPAWLILVLLILLMAFSTYRITLKANKMYAKESSDALLPDGPTTLDAESPCHTQEASTAAVVVTANPTVVPGGISRVAIGNAIPSSDIEALLRKEEGNVFPFKASIFPLLFCLVVILAQSLLRGGHGTASVVGVKCGSAWYWVLILPAGLLLGGVTYLMGKKLVARARLYEQLGLDHVQGDVHWNPYIAQVVFPVQCFVAGVVAALLGIGGGVVQAPVMIEYGVTPLVQSSTTSYMILFTSTSTTIQYLIAGQFPGELQYDYVLWYTGLGFLGGLLGKNLVTTIIRKTGRMSYFLYFLAANMACYAIAMGYIGVKNVLYDLHLGLGMGFSGLC</sequence>
<comment type="subcellular location">
    <subcellularLocation>
        <location evidence="1">Membrane</location>
        <topology evidence="1">Multi-pass membrane protein</topology>
    </subcellularLocation>
</comment>
<feature type="transmembrane region" description="Helical" evidence="5">
    <location>
        <begin position="175"/>
        <end position="196"/>
    </location>
</feature>
<evidence type="ECO:0000313" key="7">
    <source>
        <dbReference type="EMBL" id="KAF0696941.1"/>
    </source>
</evidence>
<dbReference type="PANTHER" id="PTHR14255">
    <property type="entry name" value="CEREBLON"/>
    <property type="match status" value="1"/>
</dbReference>
<dbReference type="EMBL" id="VJMH01005353">
    <property type="protein sequence ID" value="KAF0696941.1"/>
    <property type="molecule type" value="Genomic_DNA"/>
</dbReference>
<evidence type="ECO:0000256" key="1">
    <source>
        <dbReference type="ARBA" id="ARBA00004141"/>
    </source>
</evidence>
<dbReference type="GO" id="GO:0031464">
    <property type="term" value="C:Cul4A-RING E3 ubiquitin ligase complex"/>
    <property type="evidence" value="ECO:0007669"/>
    <property type="project" value="TreeGrafter"/>
</dbReference>
<evidence type="ECO:0000256" key="4">
    <source>
        <dbReference type="ARBA" id="ARBA00023136"/>
    </source>
</evidence>
<dbReference type="Proteomes" id="UP000332933">
    <property type="component" value="Unassembled WGS sequence"/>
</dbReference>
<dbReference type="GO" id="GO:0016020">
    <property type="term" value="C:membrane"/>
    <property type="evidence" value="ECO:0007669"/>
    <property type="project" value="UniProtKB-SubCell"/>
</dbReference>
<feature type="transmembrane region" description="Helical" evidence="5">
    <location>
        <begin position="494"/>
        <end position="515"/>
    </location>
</feature>
<reference evidence="7" key="2">
    <citation type="submission" date="2019-06" db="EMBL/GenBank/DDBJ databases">
        <title>Genomics analysis of Aphanomyces spp. identifies a new class of oomycete effector associated with host adaptation.</title>
        <authorList>
            <person name="Gaulin E."/>
        </authorList>
    </citation>
    <scope>NUCLEOTIDE SEQUENCE</scope>
    <source>
        <strain evidence="7">CBS 578.67</strain>
    </source>
</reference>
<feature type="transmembrane region" description="Helical" evidence="5">
    <location>
        <begin position="301"/>
        <end position="320"/>
    </location>
</feature>
<name>A0A485KWN0_9STRA</name>
<feature type="transmembrane region" description="Helical" evidence="5">
    <location>
        <begin position="105"/>
        <end position="138"/>
    </location>
</feature>
<organism evidence="8 9">
    <name type="scientific">Aphanomyces stellatus</name>
    <dbReference type="NCBI Taxonomy" id="120398"/>
    <lineage>
        <taxon>Eukaryota</taxon>
        <taxon>Sar</taxon>
        <taxon>Stramenopiles</taxon>
        <taxon>Oomycota</taxon>
        <taxon>Saprolegniomycetes</taxon>
        <taxon>Saprolegniales</taxon>
        <taxon>Verrucalvaceae</taxon>
        <taxon>Aphanomyces</taxon>
    </lineage>
</organism>
<evidence type="ECO:0000256" key="6">
    <source>
        <dbReference type="SAM" id="SignalP"/>
    </source>
</evidence>
<keyword evidence="9" id="KW-1185">Reference proteome</keyword>